<proteinExistence type="predicted"/>
<protein>
    <submittedName>
        <fullName evidence="2">Transposase family protein</fullName>
    </submittedName>
</protein>
<dbReference type="InterPro" id="IPR025457">
    <property type="entry name" value="DUF4277"/>
</dbReference>
<sequence length="143" mass="15815">MSIIRKGLQLGPNLPQIPPDPFVESILANPVGAAPLIAALCREIGIPQLIDQEATWDKDRCILSPGERITALVINLLCEERRPLYKVEDNFKKLDTELLFGKGILPSHFNDDCLGRGLDALWEIGPTSLFRRAAANVRAMESL</sequence>
<dbReference type="EMBL" id="AUZX01013988">
    <property type="protein sequence ID" value="EQD33576.1"/>
    <property type="molecule type" value="Genomic_DNA"/>
</dbReference>
<dbReference type="AlphaFoldDB" id="T0YDZ5"/>
<accession>T0YDZ5</accession>
<evidence type="ECO:0000259" key="1">
    <source>
        <dbReference type="Pfam" id="PF14104"/>
    </source>
</evidence>
<evidence type="ECO:0000313" key="2">
    <source>
        <dbReference type="EMBL" id="EQD33576.1"/>
    </source>
</evidence>
<comment type="caution">
    <text evidence="2">The sequence shown here is derived from an EMBL/GenBank/DDBJ whole genome shotgun (WGS) entry which is preliminary data.</text>
</comment>
<feature type="non-terminal residue" evidence="2">
    <location>
        <position position="143"/>
    </location>
</feature>
<reference evidence="2" key="1">
    <citation type="submission" date="2013-08" db="EMBL/GenBank/DDBJ databases">
        <authorList>
            <person name="Mendez C."/>
            <person name="Richter M."/>
            <person name="Ferrer M."/>
            <person name="Sanchez J."/>
        </authorList>
    </citation>
    <scope>NUCLEOTIDE SEQUENCE</scope>
</reference>
<feature type="domain" description="DUF4277" evidence="1">
    <location>
        <begin position="34"/>
        <end position="132"/>
    </location>
</feature>
<organism evidence="2">
    <name type="scientific">mine drainage metagenome</name>
    <dbReference type="NCBI Taxonomy" id="410659"/>
    <lineage>
        <taxon>unclassified sequences</taxon>
        <taxon>metagenomes</taxon>
        <taxon>ecological metagenomes</taxon>
    </lineage>
</organism>
<gene>
    <name evidence="2" type="ORF">B1A_18959</name>
</gene>
<name>T0YDZ5_9ZZZZ</name>
<dbReference type="Pfam" id="PF14104">
    <property type="entry name" value="DUF4277"/>
    <property type="match status" value="1"/>
</dbReference>
<reference evidence="2" key="2">
    <citation type="journal article" date="2014" name="ISME J.">
        <title>Microbial stratification in low pH oxic and suboxic macroscopic growths along an acid mine drainage.</title>
        <authorList>
            <person name="Mendez-Garcia C."/>
            <person name="Mesa V."/>
            <person name="Sprenger R.R."/>
            <person name="Richter M."/>
            <person name="Diez M.S."/>
            <person name="Solano J."/>
            <person name="Bargiela R."/>
            <person name="Golyshina O.V."/>
            <person name="Manteca A."/>
            <person name="Ramos J.L."/>
            <person name="Gallego J.R."/>
            <person name="Llorente I."/>
            <person name="Martins Dos Santos V.A."/>
            <person name="Jensen O.N."/>
            <person name="Pelaez A.I."/>
            <person name="Sanchez J."/>
            <person name="Ferrer M."/>
        </authorList>
    </citation>
    <scope>NUCLEOTIDE SEQUENCE</scope>
</reference>